<dbReference type="CDD" id="cd06354">
    <property type="entry name" value="PBP1_PrnA-like"/>
    <property type="match status" value="1"/>
</dbReference>
<keyword evidence="3" id="KW-1003">Cell membrane</keyword>
<name>A0A318JD48_9BURK</name>
<dbReference type="InterPro" id="IPR003760">
    <property type="entry name" value="PnrA-like"/>
</dbReference>
<dbReference type="OrthoDB" id="9784230at2"/>
<proteinExistence type="inferred from homology"/>
<gene>
    <name evidence="9" type="ORF">DFR42_10255</name>
</gene>
<evidence type="ECO:0000256" key="4">
    <source>
        <dbReference type="ARBA" id="ARBA00022729"/>
    </source>
</evidence>
<dbReference type="SUPFAM" id="SSF53822">
    <property type="entry name" value="Periplasmic binding protein-like I"/>
    <property type="match status" value="1"/>
</dbReference>
<evidence type="ECO:0000313" key="10">
    <source>
        <dbReference type="Proteomes" id="UP000247792"/>
    </source>
</evidence>
<keyword evidence="4 7" id="KW-0732">Signal</keyword>
<comment type="subcellular location">
    <subcellularLocation>
        <location evidence="1">Cell membrane</location>
        <topology evidence="1">Lipid-anchor</topology>
    </subcellularLocation>
</comment>
<comment type="similarity">
    <text evidence="2">Belongs to the BMP lipoprotein family.</text>
</comment>
<accession>A0A318JD48</accession>
<dbReference type="RefSeq" id="WP_110254337.1">
    <property type="nucleotide sequence ID" value="NZ_QJKB01000002.1"/>
</dbReference>
<sequence length="340" mass="36530">MRVCIDKYKFICTILLFIAASTGFTARLAFAAEAQKIFYVRPVPENDDPYLQQGSDGIKQAAQMYQMQATTLASQADRAGRQKQLENAIRLGANIIVMIGYEFRELLDTVPRTAPHVRFVMLEQCISNPPPNLLCISFRESEASYLAGMEAALVSVSGKIGVIGAVKTPLKQKPVDAFIAGARSVRPDADLNHIVWIEGSQPFNDTARAEALAKSMLADGVDMIYAAAGSSNNGVFKALAGNSKARAIGSYVNQCPRTAGKVIDNMQVHGDTAISLAVAAILAGSTATRIEYGLKEGAVSLTGISTDAAYSDCDILRQRPVLQKLREASQAIIKGKLKVD</sequence>
<dbReference type="Gene3D" id="3.40.50.2300">
    <property type="match status" value="2"/>
</dbReference>
<dbReference type="InterPro" id="IPR050957">
    <property type="entry name" value="BMP_lipoprotein"/>
</dbReference>
<evidence type="ECO:0000256" key="3">
    <source>
        <dbReference type="ARBA" id="ARBA00022475"/>
    </source>
</evidence>
<feature type="chain" id="PRO_5016270266" evidence="7">
    <location>
        <begin position="32"/>
        <end position="340"/>
    </location>
</feature>
<keyword evidence="6" id="KW-0449">Lipoprotein</keyword>
<dbReference type="InterPro" id="IPR028082">
    <property type="entry name" value="Peripla_BP_I"/>
</dbReference>
<dbReference type="Proteomes" id="UP000247792">
    <property type="component" value="Unassembled WGS sequence"/>
</dbReference>
<evidence type="ECO:0000256" key="1">
    <source>
        <dbReference type="ARBA" id="ARBA00004193"/>
    </source>
</evidence>
<dbReference type="EMBL" id="QJKB01000002">
    <property type="protein sequence ID" value="PXX44843.1"/>
    <property type="molecule type" value="Genomic_DNA"/>
</dbReference>
<dbReference type="PANTHER" id="PTHR34296:SF2">
    <property type="entry name" value="ABC TRANSPORTER GUANOSINE-BINDING PROTEIN NUPN"/>
    <property type="match status" value="1"/>
</dbReference>
<dbReference type="Pfam" id="PF02608">
    <property type="entry name" value="Bmp"/>
    <property type="match status" value="1"/>
</dbReference>
<keyword evidence="5" id="KW-0472">Membrane</keyword>
<dbReference type="GO" id="GO:0005886">
    <property type="term" value="C:plasma membrane"/>
    <property type="evidence" value="ECO:0007669"/>
    <property type="project" value="UniProtKB-SubCell"/>
</dbReference>
<dbReference type="AlphaFoldDB" id="A0A318JD48"/>
<reference evidence="9 10" key="1">
    <citation type="submission" date="2018-05" db="EMBL/GenBank/DDBJ databases">
        <title>Genomic Encyclopedia of Type Strains, Phase IV (KMG-IV): sequencing the most valuable type-strain genomes for metagenomic binning, comparative biology and taxonomic classification.</title>
        <authorList>
            <person name="Goeker M."/>
        </authorList>
    </citation>
    <scope>NUCLEOTIDE SEQUENCE [LARGE SCALE GENOMIC DNA]</scope>
    <source>
        <strain evidence="9 10">DSM 19792</strain>
    </source>
</reference>
<evidence type="ECO:0000256" key="2">
    <source>
        <dbReference type="ARBA" id="ARBA00008610"/>
    </source>
</evidence>
<evidence type="ECO:0000313" key="9">
    <source>
        <dbReference type="EMBL" id="PXX44843.1"/>
    </source>
</evidence>
<organism evidence="9 10">
    <name type="scientific">Undibacterium pigrum</name>
    <dbReference type="NCBI Taxonomy" id="401470"/>
    <lineage>
        <taxon>Bacteria</taxon>
        <taxon>Pseudomonadati</taxon>
        <taxon>Pseudomonadota</taxon>
        <taxon>Betaproteobacteria</taxon>
        <taxon>Burkholderiales</taxon>
        <taxon>Oxalobacteraceae</taxon>
        <taxon>Undibacterium</taxon>
    </lineage>
</organism>
<evidence type="ECO:0000256" key="5">
    <source>
        <dbReference type="ARBA" id="ARBA00023136"/>
    </source>
</evidence>
<comment type="caution">
    <text evidence="9">The sequence shown here is derived from an EMBL/GenBank/DDBJ whole genome shotgun (WGS) entry which is preliminary data.</text>
</comment>
<feature type="signal peptide" evidence="7">
    <location>
        <begin position="1"/>
        <end position="31"/>
    </location>
</feature>
<evidence type="ECO:0000256" key="6">
    <source>
        <dbReference type="ARBA" id="ARBA00023288"/>
    </source>
</evidence>
<evidence type="ECO:0000259" key="8">
    <source>
        <dbReference type="Pfam" id="PF02608"/>
    </source>
</evidence>
<keyword evidence="10" id="KW-1185">Reference proteome</keyword>
<dbReference type="PANTHER" id="PTHR34296">
    <property type="entry name" value="TRANSCRIPTIONAL ACTIVATOR PROTEIN MED"/>
    <property type="match status" value="1"/>
</dbReference>
<feature type="domain" description="ABC transporter substrate-binding protein PnrA-like" evidence="8">
    <location>
        <begin position="42"/>
        <end position="334"/>
    </location>
</feature>
<protein>
    <submittedName>
        <fullName evidence="9">Nucleoside-binding protein</fullName>
    </submittedName>
</protein>
<evidence type="ECO:0000256" key="7">
    <source>
        <dbReference type="SAM" id="SignalP"/>
    </source>
</evidence>